<name>A0A8H7LTI1_9AGAM</name>
<gene>
    <name evidence="1" type="ORF">RHS03_08635</name>
</gene>
<comment type="caution">
    <text evidence="1">The sequence shown here is derived from an EMBL/GenBank/DDBJ whole genome shotgun (WGS) entry which is preliminary data.</text>
</comment>
<feature type="non-terminal residue" evidence="1">
    <location>
        <position position="1"/>
    </location>
</feature>
<reference evidence="1" key="1">
    <citation type="submission" date="2020-09" db="EMBL/GenBank/DDBJ databases">
        <title>Comparative genome analyses of four rice-infecting Rhizoctonia solani isolates reveal extensive enrichment of homogalacturonan modification genes.</title>
        <authorList>
            <person name="Lee D.-Y."/>
            <person name="Jeon J."/>
            <person name="Kim K.-T."/>
            <person name="Cheong K."/>
            <person name="Song H."/>
            <person name="Choi G."/>
            <person name="Ko J."/>
            <person name="Opiyo S.O."/>
            <person name="Zuo S."/>
            <person name="Madhav S."/>
            <person name="Lee Y.-H."/>
            <person name="Wang G.-L."/>
        </authorList>
    </citation>
    <scope>NUCLEOTIDE SEQUENCE</scope>
    <source>
        <strain evidence="1">AG1-IA WGL</strain>
    </source>
</reference>
<sequence length="517" mass="57816">MGLHKDNLLITSANRLGRYSGSKEHSSDPHQIDYSGGWRSGPTEEWYMEQPSTKFTKLEYRKMRDGWKHEYIVVELDNGTVCRFDRQGKREVWANGLTVEGLDASDTAHVIRKDDEKYYPPIINESEVVLRMHFPDGQDILTILGICYGIQRDGETEHYSLFRYNCYFFSWTIVTALARRTVDWALLGSNNKLWDELVKTTMAGINSDESRLDRLKSSTRSMFGKKSNAPIPPSSGSAYLLSTLQIALSHTRSNVKKNLTESLLKSTVEKNILEIAEKSSKSAAEDAARSHASQAARDASFEAVIEVMWGTLLSEQDGIQLWEDRCKRTEDCVRKASAAAADAALTFPLTPPVTPPVSGDLGSATASIREAWEDAWDDTWNQNWLVKSKTKPATSRIALLAKAAWSKAWKDATLANEIYVPLVSNGVATYVMNHLPEAVIKIDKTAPGAVKRMVKSLTSSDTSHSELQRFIQARISEFVNRLSHVPTAGVTSEIIEESMTRIWVTVTQLEDLAFSTP</sequence>
<dbReference type="EMBL" id="JACYCD010000520">
    <property type="protein sequence ID" value="KAF8692323.1"/>
    <property type="molecule type" value="Genomic_DNA"/>
</dbReference>
<accession>A0A8H7LTI1</accession>
<dbReference type="AlphaFoldDB" id="A0A8H7LTI1"/>
<protein>
    <submittedName>
        <fullName evidence="1">Uncharacterized protein</fullName>
    </submittedName>
</protein>
<organism evidence="1 2">
    <name type="scientific">Rhizoctonia solani</name>
    <dbReference type="NCBI Taxonomy" id="456999"/>
    <lineage>
        <taxon>Eukaryota</taxon>
        <taxon>Fungi</taxon>
        <taxon>Dikarya</taxon>
        <taxon>Basidiomycota</taxon>
        <taxon>Agaricomycotina</taxon>
        <taxon>Agaricomycetes</taxon>
        <taxon>Cantharellales</taxon>
        <taxon>Ceratobasidiaceae</taxon>
        <taxon>Rhizoctonia</taxon>
    </lineage>
</organism>
<dbReference type="Proteomes" id="UP000602905">
    <property type="component" value="Unassembled WGS sequence"/>
</dbReference>
<evidence type="ECO:0000313" key="2">
    <source>
        <dbReference type="Proteomes" id="UP000602905"/>
    </source>
</evidence>
<proteinExistence type="predicted"/>
<dbReference type="OrthoDB" id="3202041at2759"/>
<evidence type="ECO:0000313" key="1">
    <source>
        <dbReference type="EMBL" id="KAF8692323.1"/>
    </source>
</evidence>